<dbReference type="EMBL" id="JH668236">
    <property type="protein sequence ID" value="EIM20894.1"/>
    <property type="molecule type" value="Genomic_DNA"/>
</dbReference>
<evidence type="ECO:0000313" key="2">
    <source>
        <dbReference type="EMBL" id="EIM20894.1"/>
    </source>
</evidence>
<evidence type="ECO:0000313" key="3">
    <source>
        <dbReference type="Proteomes" id="UP000005242"/>
    </source>
</evidence>
<keyword evidence="1" id="KW-0472">Membrane</keyword>
<dbReference type="GeneID" id="18474149"/>
<dbReference type="KEGG" id="wse:WALSEDRAFT_60763"/>
<feature type="transmembrane region" description="Helical" evidence="1">
    <location>
        <begin position="157"/>
        <end position="183"/>
    </location>
</feature>
<keyword evidence="1" id="KW-1133">Transmembrane helix</keyword>
<accession>I4YAA2</accession>
<dbReference type="HOGENOM" id="CLU_736095_0_0_1"/>
<feature type="transmembrane region" description="Helical" evidence="1">
    <location>
        <begin position="189"/>
        <end position="207"/>
    </location>
</feature>
<feature type="transmembrane region" description="Helical" evidence="1">
    <location>
        <begin position="20"/>
        <end position="44"/>
    </location>
</feature>
<proteinExistence type="predicted"/>
<organism evidence="2 3">
    <name type="scientific">Wallemia mellicola (strain ATCC MYA-4683 / CBS 633.66)</name>
    <name type="common">Wallemia sebi (CBS 633.66)</name>
    <dbReference type="NCBI Taxonomy" id="671144"/>
    <lineage>
        <taxon>Eukaryota</taxon>
        <taxon>Fungi</taxon>
        <taxon>Dikarya</taxon>
        <taxon>Basidiomycota</taxon>
        <taxon>Wallemiomycotina</taxon>
        <taxon>Wallemiomycetes</taxon>
        <taxon>Wallemiales</taxon>
        <taxon>Wallemiaceae</taxon>
        <taxon>Wallemia</taxon>
    </lineage>
</organism>
<dbReference type="RefSeq" id="XP_006959153.1">
    <property type="nucleotide sequence ID" value="XM_006959091.1"/>
</dbReference>
<dbReference type="AlphaFoldDB" id="I4YAA2"/>
<sequence length="376" mass="41120">MLDLVALVDKQVIISSDAMLALSICILSLIIVVLVHLTVTRILLVRPEVAENLRKPTACSVLQNQVTTVGLISDDFQPDGACWVNEMHTINQTTLDEYLQEVGQPKLNYTIYMTGQSASEENYHNGDNSLASDLAGKAILTRASYPRMNTLLVSYQAARLATGLVAHVILTGIGTLTSSFGVYRNDWEMTATGFIALFVATGLGYSTSPFPTKGMTQTANNASTHEREIGARDALKQHVNLSGKGMDSDISAWQLMGSENSHHQYQKIGDSNGYGHQILVLFRKSNLSVKSKRRDGRAGAYGLRYTCYEPNKDPFLQQSHSGAIYNANNPENFVLGTLTIHGTVIGCVYFDLPWNTLNRNGKIELLTAQNPDTGTA</sequence>
<evidence type="ECO:0000256" key="1">
    <source>
        <dbReference type="SAM" id="Phobius"/>
    </source>
</evidence>
<keyword evidence="1" id="KW-0812">Transmembrane</keyword>
<reference evidence="2 3" key="1">
    <citation type="journal article" date="2012" name="Fungal Genet. Biol.">
        <title>The genome of the xerotolerant mold Wallemia sebi reveals adaptations to osmotic stress and suggests cryptic sexual reproduction.</title>
        <authorList>
            <person name="Padamsee M."/>
            <person name="Kumar T.K.A."/>
            <person name="Riley R."/>
            <person name="Binder M."/>
            <person name="Boyd A."/>
            <person name="Calvo A.M."/>
            <person name="Furukawa K."/>
            <person name="Hesse C."/>
            <person name="Hohmann S."/>
            <person name="James T.Y."/>
            <person name="LaButti K."/>
            <person name="Lapidus A."/>
            <person name="Lindquist E."/>
            <person name="Lucas S."/>
            <person name="Miller K."/>
            <person name="Shantappa S."/>
            <person name="Grigoriev I.V."/>
            <person name="Hibbett D.S."/>
            <person name="McLaughlin D.J."/>
            <person name="Spatafora J.W."/>
            <person name="Aime M.C."/>
        </authorList>
    </citation>
    <scope>NUCLEOTIDE SEQUENCE [LARGE SCALE GENOMIC DNA]</scope>
    <source>
        <strain evidence="3">ATCC MYA-4683 / CBS 633.66</strain>
    </source>
</reference>
<protein>
    <submittedName>
        <fullName evidence="2">Uncharacterized protein</fullName>
    </submittedName>
</protein>
<dbReference type="InParanoid" id="I4YAA2"/>
<dbReference type="Proteomes" id="UP000005242">
    <property type="component" value="Unassembled WGS sequence"/>
</dbReference>
<keyword evidence="3" id="KW-1185">Reference proteome</keyword>
<name>I4YAA2_WALMC</name>
<gene>
    <name evidence="2" type="ORF">WALSEDRAFT_60763</name>
</gene>